<organism evidence="1 2">
    <name type="scientific">Dorcoceras hygrometricum</name>
    <dbReference type="NCBI Taxonomy" id="472368"/>
    <lineage>
        <taxon>Eukaryota</taxon>
        <taxon>Viridiplantae</taxon>
        <taxon>Streptophyta</taxon>
        <taxon>Embryophyta</taxon>
        <taxon>Tracheophyta</taxon>
        <taxon>Spermatophyta</taxon>
        <taxon>Magnoliopsida</taxon>
        <taxon>eudicotyledons</taxon>
        <taxon>Gunneridae</taxon>
        <taxon>Pentapetalae</taxon>
        <taxon>asterids</taxon>
        <taxon>lamiids</taxon>
        <taxon>Lamiales</taxon>
        <taxon>Gesneriaceae</taxon>
        <taxon>Didymocarpoideae</taxon>
        <taxon>Trichosporeae</taxon>
        <taxon>Loxocarpinae</taxon>
        <taxon>Dorcoceras</taxon>
    </lineage>
</organism>
<keyword evidence="2" id="KW-1185">Reference proteome</keyword>
<evidence type="ECO:0000313" key="1">
    <source>
        <dbReference type="EMBL" id="KZV13734.1"/>
    </source>
</evidence>
<dbReference type="AlphaFoldDB" id="A0A2Z6ZWW4"/>
<name>A0A2Z6ZWW4_9LAMI</name>
<protein>
    <submittedName>
        <fullName evidence="1">Uncharacterized protein</fullName>
    </submittedName>
</protein>
<sequence length="52" mass="6425">MPPDVKHTRWRPAQYTQEFKKTVIKPMHTISFSYRRIKFDGPEPRKDNMYDR</sequence>
<proteinExistence type="predicted"/>
<gene>
    <name evidence="1" type="ORF">F511_45104</name>
</gene>
<evidence type="ECO:0000313" key="2">
    <source>
        <dbReference type="Proteomes" id="UP000250235"/>
    </source>
</evidence>
<dbReference type="Proteomes" id="UP000250235">
    <property type="component" value="Unassembled WGS sequence"/>
</dbReference>
<dbReference type="EMBL" id="KV027392">
    <property type="protein sequence ID" value="KZV13734.1"/>
    <property type="molecule type" value="Genomic_DNA"/>
</dbReference>
<accession>A0A2Z6ZWW4</accession>
<reference evidence="1 2" key="1">
    <citation type="journal article" date="2015" name="Proc. Natl. Acad. Sci. U.S.A.">
        <title>The resurrection genome of Boea hygrometrica: A blueprint for survival of dehydration.</title>
        <authorList>
            <person name="Xiao L."/>
            <person name="Yang G."/>
            <person name="Zhang L."/>
            <person name="Yang X."/>
            <person name="Zhao S."/>
            <person name="Ji Z."/>
            <person name="Zhou Q."/>
            <person name="Hu M."/>
            <person name="Wang Y."/>
            <person name="Chen M."/>
            <person name="Xu Y."/>
            <person name="Jin H."/>
            <person name="Xiao X."/>
            <person name="Hu G."/>
            <person name="Bao F."/>
            <person name="Hu Y."/>
            <person name="Wan P."/>
            <person name="Li L."/>
            <person name="Deng X."/>
            <person name="Kuang T."/>
            <person name="Xiang C."/>
            <person name="Zhu J.K."/>
            <person name="Oliver M.J."/>
            <person name="He Y."/>
        </authorList>
    </citation>
    <scope>NUCLEOTIDE SEQUENCE [LARGE SCALE GENOMIC DNA]</scope>
    <source>
        <strain evidence="2">cv. XS01</strain>
    </source>
</reference>